<proteinExistence type="predicted"/>
<feature type="transmembrane region" description="Helical" evidence="6">
    <location>
        <begin position="45"/>
        <end position="65"/>
    </location>
</feature>
<evidence type="ECO:0000256" key="3">
    <source>
        <dbReference type="ARBA" id="ARBA00022989"/>
    </source>
</evidence>
<keyword evidence="2 6" id="KW-0812">Transmembrane</keyword>
<accession>A0A917A157</accession>
<evidence type="ECO:0000256" key="2">
    <source>
        <dbReference type="ARBA" id="ARBA00022692"/>
    </source>
</evidence>
<protein>
    <recommendedName>
        <fullName evidence="7">Lipopolysaccharide assembly protein A domain-containing protein</fullName>
    </recommendedName>
</protein>
<keyword evidence="4 6" id="KW-0472">Membrane</keyword>
<evidence type="ECO:0000256" key="4">
    <source>
        <dbReference type="ARBA" id="ARBA00023136"/>
    </source>
</evidence>
<gene>
    <name evidence="8" type="ORF">GCM10011390_46350</name>
</gene>
<feature type="domain" description="Lipopolysaccharide assembly protein A" evidence="7">
    <location>
        <begin position="20"/>
        <end position="87"/>
    </location>
</feature>
<keyword evidence="3 6" id="KW-1133">Transmembrane helix</keyword>
<evidence type="ECO:0000259" key="7">
    <source>
        <dbReference type="Pfam" id="PF06305"/>
    </source>
</evidence>
<reference evidence="8" key="2">
    <citation type="submission" date="2020-09" db="EMBL/GenBank/DDBJ databases">
        <authorList>
            <person name="Sun Q."/>
            <person name="Zhou Y."/>
        </authorList>
    </citation>
    <scope>NUCLEOTIDE SEQUENCE</scope>
    <source>
        <strain evidence="8">CGMCC 1.15367</strain>
    </source>
</reference>
<dbReference type="GO" id="GO:0005886">
    <property type="term" value="C:plasma membrane"/>
    <property type="evidence" value="ECO:0007669"/>
    <property type="project" value="InterPro"/>
</dbReference>
<dbReference type="Pfam" id="PF06305">
    <property type="entry name" value="LapA_dom"/>
    <property type="match status" value="1"/>
</dbReference>
<comment type="caution">
    <text evidence="8">The sequence shown here is derived from an EMBL/GenBank/DDBJ whole genome shotgun (WGS) entry which is preliminary data.</text>
</comment>
<dbReference type="Proteomes" id="UP000644699">
    <property type="component" value="Unassembled WGS sequence"/>
</dbReference>
<organism evidence="8 9">
    <name type="scientific">Aureimonas endophytica</name>
    <dbReference type="NCBI Taxonomy" id="2027858"/>
    <lineage>
        <taxon>Bacteria</taxon>
        <taxon>Pseudomonadati</taxon>
        <taxon>Pseudomonadota</taxon>
        <taxon>Alphaproteobacteria</taxon>
        <taxon>Hyphomicrobiales</taxon>
        <taxon>Aurantimonadaceae</taxon>
        <taxon>Aureimonas</taxon>
    </lineage>
</organism>
<dbReference type="InterPro" id="IPR010445">
    <property type="entry name" value="LapA_dom"/>
</dbReference>
<feature type="compositionally biased region" description="Polar residues" evidence="5">
    <location>
        <begin position="109"/>
        <end position="119"/>
    </location>
</feature>
<sequence length="119" mass="13136">MSFVILAPLAVLIVIFCVANRAPVTISLDPLGTLPQFVYDVPLFLVIMAALIVGVVLGGIGTWLTQGHYRRSAWRRKHEMERLKREAEDAKERLRQEREIRSPALPAASGSTALAVSRA</sequence>
<keyword evidence="1" id="KW-1003">Cell membrane</keyword>
<evidence type="ECO:0000256" key="6">
    <source>
        <dbReference type="SAM" id="Phobius"/>
    </source>
</evidence>
<dbReference type="EMBL" id="BMIQ01000010">
    <property type="protein sequence ID" value="GGE21721.1"/>
    <property type="molecule type" value="Genomic_DNA"/>
</dbReference>
<name>A0A917A157_9HYPH</name>
<evidence type="ECO:0000256" key="5">
    <source>
        <dbReference type="SAM" id="MobiDB-lite"/>
    </source>
</evidence>
<dbReference type="AlphaFoldDB" id="A0A917A157"/>
<keyword evidence="9" id="KW-1185">Reference proteome</keyword>
<evidence type="ECO:0000313" key="9">
    <source>
        <dbReference type="Proteomes" id="UP000644699"/>
    </source>
</evidence>
<evidence type="ECO:0000313" key="8">
    <source>
        <dbReference type="EMBL" id="GGE21721.1"/>
    </source>
</evidence>
<feature type="compositionally biased region" description="Basic and acidic residues" evidence="5">
    <location>
        <begin position="85"/>
        <end position="101"/>
    </location>
</feature>
<feature type="region of interest" description="Disordered" evidence="5">
    <location>
        <begin position="85"/>
        <end position="119"/>
    </location>
</feature>
<evidence type="ECO:0000256" key="1">
    <source>
        <dbReference type="ARBA" id="ARBA00022475"/>
    </source>
</evidence>
<reference evidence="8" key="1">
    <citation type="journal article" date="2014" name="Int. J. Syst. Evol. Microbiol.">
        <title>Complete genome sequence of Corynebacterium casei LMG S-19264T (=DSM 44701T), isolated from a smear-ripened cheese.</title>
        <authorList>
            <consortium name="US DOE Joint Genome Institute (JGI-PGF)"/>
            <person name="Walter F."/>
            <person name="Albersmeier A."/>
            <person name="Kalinowski J."/>
            <person name="Ruckert C."/>
        </authorList>
    </citation>
    <scope>NUCLEOTIDE SEQUENCE</scope>
    <source>
        <strain evidence="8">CGMCC 1.15367</strain>
    </source>
</reference>